<reference evidence="4" key="1">
    <citation type="submission" date="2023-07" db="EMBL/GenBank/DDBJ databases">
        <title>30 novel species of actinomycetes from the DSMZ collection.</title>
        <authorList>
            <person name="Nouioui I."/>
        </authorList>
    </citation>
    <scope>NUCLEOTIDE SEQUENCE [LARGE SCALE GENOMIC DNA]</scope>
    <source>
        <strain evidence="4">DSM 44743</strain>
    </source>
</reference>
<protein>
    <submittedName>
        <fullName evidence="3">ADP-ribosyltransferase</fullName>
    </submittedName>
</protein>
<organism evidence="3 4">
    <name type="scientific">Nocardiopsis lambiniae</name>
    <dbReference type="NCBI Taxonomy" id="3075539"/>
    <lineage>
        <taxon>Bacteria</taxon>
        <taxon>Bacillati</taxon>
        <taxon>Actinomycetota</taxon>
        <taxon>Actinomycetes</taxon>
        <taxon>Streptosporangiales</taxon>
        <taxon>Nocardiopsidaceae</taxon>
        <taxon>Nocardiopsis</taxon>
    </lineage>
</organism>
<keyword evidence="4" id="KW-1185">Reference proteome</keyword>
<dbReference type="SUPFAM" id="SSF56399">
    <property type="entry name" value="ADP-ribosylation"/>
    <property type="match status" value="1"/>
</dbReference>
<gene>
    <name evidence="3" type="ORF">RM479_22475</name>
</gene>
<dbReference type="RefSeq" id="WP_311513742.1">
    <property type="nucleotide sequence ID" value="NZ_JAVREP010000019.1"/>
</dbReference>
<feature type="compositionally biased region" description="Low complexity" evidence="1">
    <location>
        <begin position="11"/>
        <end position="26"/>
    </location>
</feature>
<feature type="region of interest" description="Disordered" evidence="1">
    <location>
        <begin position="339"/>
        <end position="386"/>
    </location>
</feature>
<evidence type="ECO:0000259" key="2">
    <source>
        <dbReference type="Pfam" id="PF03496"/>
    </source>
</evidence>
<sequence length="386" mass="41229">LPPAPRETEVPGTEDTTARTGTTPDAFSRDTGPTDEAASSEIPDHGLGRRDSAGILRFPSEADVLPYGRLLHDPGFNANTYDALPPRTRRFIDAYTAESWIAEFSRLRPLDEATVQAELDRRREESRAHPGWTLYEINGGRWPALEILPRLLDGGTLTPEQEAVVRSVVDAPHPDVALENLRSRAGGAGLIADTLPDKRGRGSYPDARDVLNIIDHLDRATGQSLPEGVEAVRGVFGFEHLAPGGTTDPASLIGRTFTDPGYMSVSLGARPGAAGGSPTDLIRFSLPPGTRGLWVGDRSLHPGEREIILARGASYRILSVEPWGRGYVLHAEIIPAGHTSEAVGGLPGPTASTADPSAETDGEVGRSRQEKLNAAFSDVLSPPRGT</sequence>
<dbReference type="EMBL" id="JAVREP010000019">
    <property type="protein sequence ID" value="MDT0331189.1"/>
    <property type="molecule type" value="Genomic_DNA"/>
</dbReference>
<feature type="region of interest" description="Disordered" evidence="1">
    <location>
        <begin position="1"/>
        <end position="52"/>
    </location>
</feature>
<feature type="compositionally biased region" description="Basic and acidic residues" evidence="1">
    <location>
        <begin position="42"/>
        <end position="52"/>
    </location>
</feature>
<evidence type="ECO:0000256" key="1">
    <source>
        <dbReference type="SAM" id="MobiDB-lite"/>
    </source>
</evidence>
<proteinExistence type="predicted"/>
<dbReference type="Proteomes" id="UP001183390">
    <property type="component" value="Unassembled WGS sequence"/>
</dbReference>
<feature type="domain" description="ADP ribosyltransferase" evidence="2">
    <location>
        <begin position="195"/>
        <end position="321"/>
    </location>
</feature>
<name>A0ABU2MES3_9ACTN</name>
<feature type="non-terminal residue" evidence="3">
    <location>
        <position position="1"/>
    </location>
</feature>
<comment type="caution">
    <text evidence="3">The sequence shown here is derived from an EMBL/GenBank/DDBJ whole genome shotgun (WGS) entry which is preliminary data.</text>
</comment>
<dbReference type="InterPro" id="IPR003540">
    <property type="entry name" value="ADP-ribosyltransferase"/>
</dbReference>
<evidence type="ECO:0000313" key="3">
    <source>
        <dbReference type="EMBL" id="MDT0331189.1"/>
    </source>
</evidence>
<accession>A0ABU2MES3</accession>
<dbReference type="Pfam" id="PF03496">
    <property type="entry name" value="ADPrib_exo_Tox"/>
    <property type="match status" value="1"/>
</dbReference>
<evidence type="ECO:0000313" key="4">
    <source>
        <dbReference type="Proteomes" id="UP001183390"/>
    </source>
</evidence>
<dbReference type="Gene3D" id="3.90.176.10">
    <property type="entry name" value="Toxin ADP-ribosyltransferase, Chain A, domain 1"/>
    <property type="match status" value="1"/>
</dbReference>